<name>A0A317XJR1_9BASI</name>
<evidence type="ECO:0000256" key="2">
    <source>
        <dbReference type="ARBA" id="ARBA00023242"/>
    </source>
</evidence>
<proteinExistence type="predicted"/>
<organism evidence="4 5">
    <name type="scientific">Testicularia cyperi</name>
    <dbReference type="NCBI Taxonomy" id="1882483"/>
    <lineage>
        <taxon>Eukaryota</taxon>
        <taxon>Fungi</taxon>
        <taxon>Dikarya</taxon>
        <taxon>Basidiomycota</taxon>
        <taxon>Ustilaginomycotina</taxon>
        <taxon>Ustilaginomycetes</taxon>
        <taxon>Ustilaginales</taxon>
        <taxon>Anthracoideaceae</taxon>
        <taxon>Testicularia</taxon>
    </lineage>
</organism>
<dbReference type="GO" id="GO:0005634">
    <property type="term" value="C:nucleus"/>
    <property type="evidence" value="ECO:0007669"/>
    <property type="project" value="UniProtKB-SubCell"/>
</dbReference>
<dbReference type="Pfam" id="PF11951">
    <property type="entry name" value="Fungal_trans_2"/>
    <property type="match status" value="1"/>
</dbReference>
<dbReference type="InterPro" id="IPR021858">
    <property type="entry name" value="Fun_TF"/>
</dbReference>
<evidence type="ECO:0000313" key="4">
    <source>
        <dbReference type="EMBL" id="PWY98566.1"/>
    </source>
</evidence>
<feature type="region of interest" description="Disordered" evidence="3">
    <location>
        <begin position="26"/>
        <end position="50"/>
    </location>
</feature>
<feature type="region of interest" description="Disordered" evidence="3">
    <location>
        <begin position="179"/>
        <end position="235"/>
    </location>
</feature>
<dbReference type="AlphaFoldDB" id="A0A317XJR1"/>
<feature type="compositionally biased region" description="Polar residues" evidence="3">
    <location>
        <begin position="556"/>
        <end position="565"/>
    </location>
</feature>
<dbReference type="OrthoDB" id="5419315at2759"/>
<evidence type="ECO:0000313" key="5">
    <source>
        <dbReference type="Proteomes" id="UP000246740"/>
    </source>
</evidence>
<dbReference type="InParanoid" id="A0A317XJR1"/>
<sequence length="705" mass="75614">MSYCSTDTSPVSHSVRTFTDSTVMTSTTSVDRDGPAASTSSAPTKKGLPCPNAVSPNSYLAMFAPLPPVPGQDASSARGGPEQPPLPPGYEPTPSWAAIKALEPDQLALNPDPHQLLQSSYEFVSSTASTQCTNGYRAFMRLLHEIAKLEQGQAMAHALAAVTATHQANFAKAFTPATEAEGTSPVNLSARPGTPASGVRSPGSDALRQQTPSGAGNASGSTPGLSGESSHRSSMLDLADRHHVAAIKALQQQHTPNRRRRFSIIDAPTSAGSDLPIGSNAGVMLLLIMACNQAGKSLMLPSYFNQCEEFLADAVEHISSHRMFPSITGEAYGGTPDDPPVFVPQNLNNYGHLLVVSTFVGIFQSYLAQYAAVTDWDYNPSRLRRLQPYDWAEKDADIWTSTRCSAAETTYSISMLTLELVVETLDKVRKFRRAEQAAYGNRQSSRSEAESSVAALESLALRGEIDLLIKNLESGSLWQGAIRILSPDDEDEVFAYLDALSSDEPVSAITQSGGNYVKAESPSRFSPVLTNTSTSTSPEPRSSALATDAAAVREGSPSSKMNVSSTGSLKSGSLFIPSSTGTGKQVNRIRLGNHLYRSALMVDLYLSVFNLAPSTQVIRNLVSRAIRLLEAVPMLHEMGLIWPVLVLGSHAQGVEREQVRVFLKRSQWKGSAGPGTAAEVLERVWSGQVSDWRAGVNYFGKPFMT</sequence>
<feature type="compositionally biased region" description="Polar residues" evidence="3">
    <location>
        <begin position="207"/>
        <end position="228"/>
    </location>
</feature>
<dbReference type="EMBL" id="KZ819198">
    <property type="protein sequence ID" value="PWY98566.1"/>
    <property type="molecule type" value="Genomic_DNA"/>
</dbReference>
<reference evidence="4 5" key="1">
    <citation type="journal article" date="2018" name="Mol. Biol. Evol.">
        <title>Broad Genomic Sampling Reveals a Smut Pathogenic Ancestry of the Fungal Clade Ustilaginomycotina.</title>
        <authorList>
            <person name="Kijpornyongpan T."/>
            <person name="Mondo S.J."/>
            <person name="Barry K."/>
            <person name="Sandor L."/>
            <person name="Lee J."/>
            <person name="Lipzen A."/>
            <person name="Pangilinan J."/>
            <person name="LaButti K."/>
            <person name="Hainaut M."/>
            <person name="Henrissat B."/>
            <person name="Grigoriev I.V."/>
            <person name="Spatafora J.W."/>
            <person name="Aime M.C."/>
        </authorList>
    </citation>
    <scope>NUCLEOTIDE SEQUENCE [LARGE SCALE GENOMIC DNA]</scope>
    <source>
        <strain evidence="4 5">MCA 3645</strain>
    </source>
</reference>
<protein>
    <submittedName>
        <fullName evidence="4">Uncharacterized protein</fullName>
    </submittedName>
</protein>
<dbReference type="STRING" id="1882483.A0A317XJR1"/>
<keyword evidence="2" id="KW-0539">Nucleus</keyword>
<dbReference type="PANTHER" id="PTHR37534">
    <property type="entry name" value="TRANSCRIPTIONAL ACTIVATOR PROTEIN UGA3"/>
    <property type="match status" value="1"/>
</dbReference>
<evidence type="ECO:0000256" key="3">
    <source>
        <dbReference type="SAM" id="MobiDB-lite"/>
    </source>
</evidence>
<feature type="compositionally biased region" description="Pro residues" evidence="3">
    <location>
        <begin position="82"/>
        <end position="91"/>
    </location>
</feature>
<comment type="subcellular location">
    <subcellularLocation>
        <location evidence="1">Nucleus</location>
    </subcellularLocation>
</comment>
<keyword evidence="5" id="KW-1185">Reference proteome</keyword>
<feature type="compositionally biased region" description="Low complexity" evidence="3">
    <location>
        <begin position="530"/>
        <end position="543"/>
    </location>
</feature>
<feature type="region of interest" description="Disordered" evidence="3">
    <location>
        <begin position="518"/>
        <end position="565"/>
    </location>
</feature>
<gene>
    <name evidence="4" type="ORF">BCV70DRAFT_201887</name>
</gene>
<evidence type="ECO:0000256" key="1">
    <source>
        <dbReference type="ARBA" id="ARBA00004123"/>
    </source>
</evidence>
<dbReference type="Proteomes" id="UP000246740">
    <property type="component" value="Unassembled WGS sequence"/>
</dbReference>
<accession>A0A317XJR1</accession>
<dbReference type="PANTHER" id="PTHR37534:SF46">
    <property type="entry name" value="ZN(II)2CYS6 TRANSCRIPTION FACTOR (EUROFUNG)"/>
    <property type="match status" value="1"/>
</dbReference>
<feature type="region of interest" description="Disordered" evidence="3">
    <location>
        <begin position="64"/>
        <end position="91"/>
    </location>
</feature>